<reference evidence="7 8" key="1">
    <citation type="submission" date="2018-08" db="EMBL/GenBank/DDBJ databases">
        <title>Sequencing the genomes of 1000 actinobacteria strains.</title>
        <authorList>
            <person name="Klenk H.-P."/>
        </authorList>
    </citation>
    <scope>NUCLEOTIDE SEQUENCE [LARGE SCALE GENOMIC DNA]</scope>
    <source>
        <strain evidence="7 8">DSM 22891</strain>
    </source>
</reference>
<dbReference type="PANTHER" id="PTHR28511">
    <property type="entry name" value="ENDONUCLEASE V"/>
    <property type="match status" value="1"/>
</dbReference>
<dbReference type="PANTHER" id="PTHR28511:SF1">
    <property type="entry name" value="ENDONUCLEASE V"/>
    <property type="match status" value="1"/>
</dbReference>
<keyword evidence="2" id="KW-0963">Cytoplasm</keyword>
<sequence>MGPLAVSWPEDPERLAAIQRDLAAATPPPWWPPRGRPILVGGCFCCSPRGTEGRGDAGDEVWAAAVTIASDTGRRVAARVHRGHAGAPYVTGQLARREGVALEAAVRALPVQPDVLLVNATGRDHPRRAGLALHLGAVLDLPTVGVTHRPLLATGAWPADTAGATSPVVLEGEVVGAWMRTRATRRPLVVHAAWRTTPDVAVEVVRLATRVYRTPLPLREARQLARRARGRMSSAASSTSEASKPHERADPAKDR</sequence>
<name>A0A3D9VD82_THECX</name>
<evidence type="ECO:0000256" key="3">
    <source>
        <dbReference type="ARBA" id="ARBA00022722"/>
    </source>
</evidence>
<dbReference type="GO" id="GO:0006281">
    <property type="term" value="P:DNA repair"/>
    <property type="evidence" value="ECO:0007669"/>
    <property type="project" value="InterPro"/>
</dbReference>
<evidence type="ECO:0000313" key="8">
    <source>
        <dbReference type="Proteomes" id="UP000256485"/>
    </source>
</evidence>
<feature type="compositionally biased region" description="Low complexity" evidence="6">
    <location>
        <begin position="231"/>
        <end position="242"/>
    </location>
</feature>
<organism evidence="7 8">
    <name type="scientific">Thermasporomyces composti</name>
    <dbReference type="NCBI Taxonomy" id="696763"/>
    <lineage>
        <taxon>Bacteria</taxon>
        <taxon>Bacillati</taxon>
        <taxon>Actinomycetota</taxon>
        <taxon>Actinomycetes</taxon>
        <taxon>Propionibacteriales</taxon>
        <taxon>Nocardioidaceae</taxon>
        <taxon>Thermasporomyces</taxon>
    </lineage>
</organism>
<accession>A0A3D9VD82</accession>
<feature type="region of interest" description="Disordered" evidence="6">
    <location>
        <begin position="224"/>
        <end position="255"/>
    </location>
</feature>
<evidence type="ECO:0000256" key="6">
    <source>
        <dbReference type="SAM" id="MobiDB-lite"/>
    </source>
</evidence>
<evidence type="ECO:0000313" key="7">
    <source>
        <dbReference type="EMBL" id="REF38120.1"/>
    </source>
</evidence>
<dbReference type="Pfam" id="PF04493">
    <property type="entry name" value="Endonuclease_5"/>
    <property type="match status" value="1"/>
</dbReference>
<evidence type="ECO:0000256" key="2">
    <source>
        <dbReference type="ARBA" id="ARBA00022490"/>
    </source>
</evidence>
<dbReference type="RefSeq" id="WP_115851466.1">
    <property type="nucleotide sequence ID" value="NZ_QTUC01000001.1"/>
</dbReference>
<dbReference type="EMBL" id="QTUC01000001">
    <property type="protein sequence ID" value="REF38120.1"/>
    <property type="molecule type" value="Genomic_DNA"/>
</dbReference>
<dbReference type="OrthoDB" id="9790916at2"/>
<proteinExistence type="predicted"/>
<dbReference type="InterPro" id="IPR007581">
    <property type="entry name" value="Endonuclease-V"/>
</dbReference>
<dbReference type="GO" id="GO:0003727">
    <property type="term" value="F:single-stranded RNA binding"/>
    <property type="evidence" value="ECO:0007669"/>
    <property type="project" value="TreeGrafter"/>
</dbReference>
<comment type="caution">
    <text evidence="7">The sequence shown here is derived from an EMBL/GenBank/DDBJ whole genome shotgun (WGS) entry which is preliminary data.</text>
</comment>
<dbReference type="Gene3D" id="3.30.2170.10">
    <property type="entry name" value="archaeoglobus fulgidus dsm 4304 superfamily"/>
    <property type="match status" value="1"/>
</dbReference>
<keyword evidence="8" id="KW-1185">Reference proteome</keyword>
<dbReference type="GO" id="GO:0005737">
    <property type="term" value="C:cytoplasm"/>
    <property type="evidence" value="ECO:0007669"/>
    <property type="project" value="UniProtKB-SubCell"/>
</dbReference>
<keyword evidence="4 7" id="KW-0255">Endonuclease</keyword>
<evidence type="ECO:0000256" key="4">
    <source>
        <dbReference type="ARBA" id="ARBA00022759"/>
    </source>
</evidence>
<keyword evidence="5" id="KW-0378">Hydrolase</keyword>
<gene>
    <name evidence="7" type="ORF">DFJ64_3590</name>
</gene>
<keyword evidence="3" id="KW-0540">Nuclease</keyword>
<protein>
    <submittedName>
        <fullName evidence="7">Endonuclease V</fullName>
    </submittedName>
</protein>
<feature type="compositionally biased region" description="Basic and acidic residues" evidence="6">
    <location>
        <begin position="243"/>
        <end position="255"/>
    </location>
</feature>
<dbReference type="CDD" id="cd06559">
    <property type="entry name" value="Endonuclease_V"/>
    <property type="match status" value="1"/>
</dbReference>
<dbReference type="GO" id="GO:0016891">
    <property type="term" value="F:RNA endonuclease activity producing 5'-phosphomonoesters, hydrolytic mechanism"/>
    <property type="evidence" value="ECO:0007669"/>
    <property type="project" value="TreeGrafter"/>
</dbReference>
<evidence type="ECO:0000256" key="1">
    <source>
        <dbReference type="ARBA" id="ARBA00004496"/>
    </source>
</evidence>
<comment type="subcellular location">
    <subcellularLocation>
        <location evidence="1">Cytoplasm</location>
    </subcellularLocation>
</comment>
<evidence type="ECO:0000256" key="5">
    <source>
        <dbReference type="ARBA" id="ARBA00022801"/>
    </source>
</evidence>
<dbReference type="Proteomes" id="UP000256485">
    <property type="component" value="Unassembled WGS sequence"/>
</dbReference>
<dbReference type="AlphaFoldDB" id="A0A3D9VD82"/>